<dbReference type="InterPro" id="IPR056091">
    <property type="entry name" value="DUF7674"/>
</dbReference>
<evidence type="ECO:0000313" key="4">
    <source>
        <dbReference type="Proteomes" id="UP000233767"/>
    </source>
</evidence>
<accession>A0A497UL51</accession>
<proteinExistence type="predicted"/>
<comment type="caution">
    <text evidence="3">The sequence shown here is derived from an EMBL/GenBank/DDBJ whole genome shotgun (WGS) entry which is preliminary data.</text>
</comment>
<dbReference type="Proteomes" id="UP000233767">
    <property type="component" value="Unassembled WGS sequence"/>
</dbReference>
<protein>
    <recommendedName>
        <fullName evidence="1">DUF7674 domain-containing protein</fullName>
    </recommendedName>
</protein>
<gene>
    <name evidence="2" type="ORF">B0G92_2030</name>
    <name evidence="3" type="ORF">CLV50_2020</name>
</gene>
<evidence type="ECO:0000259" key="1">
    <source>
        <dbReference type="Pfam" id="PF24722"/>
    </source>
</evidence>
<reference evidence="2 4" key="1">
    <citation type="submission" date="2017-12" db="EMBL/GenBank/DDBJ databases">
        <title>Genomic Encyclopedia of Type Strains, Phase III (KMG-III): the genomes of soil and plant-associated and newly described type strains.</title>
        <authorList>
            <person name="Whitman W."/>
        </authorList>
    </citation>
    <scope>NUCLEOTIDE SEQUENCE [LARGE SCALE GENOMIC DNA]</scope>
    <source>
        <strain evidence="2 4">IP-10</strain>
    </source>
</reference>
<evidence type="ECO:0000313" key="3">
    <source>
        <dbReference type="EMBL" id="RLJ30607.1"/>
    </source>
</evidence>
<name>A0A497UL51_9FLAO</name>
<feature type="domain" description="DUF7674" evidence="1">
    <location>
        <begin position="20"/>
        <end position="99"/>
    </location>
</feature>
<evidence type="ECO:0000313" key="5">
    <source>
        <dbReference type="Proteomes" id="UP000275027"/>
    </source>
</evidence>
<dbReference type="Proteomes" id="UP000275027">
    <property type="component" value="Unassembled WGS sequence"/>
</dbReference>
<organism evidence="3 5">
    <name type="scientific">Flavobacterium lindanitolerans</name>
    <dbReference type="NCBI Taxonomy" id="428988"/>
    <lineage>
        <taxon>Bacteria</taxon>
        <taxon>Pseudomonadati</taxon>
        <taxon>Bacteroidota</taxon>
        <taxon>Flavobacteriia</taxon>
        <taxon>Flavobacteriales</taxon>
        <taxon>Flavobacteriaceae</taxon>
        <taxon>Flavobacterium</taxon>
    </lineage>
</organism>
<dbReference type="Pfam" id="PF24722">
    <property type="entry name" value="DUF7674"/>
    <property type="match status" value="1"/>
</dbReference>
<reference evidence="3 5" key="2">
    <citation type="submission" date="2018-10" db="EMBL/GenBank/DDBJ databases">
        <title>Genomic Encyclopedia of Archaeal and Bacterial Type Strains, Phase II (KMG-II): from individual species to whole genera.</title>
        <authorList>
            <person name="Goeker M."/>
        </authorList>
    </citation>
    <scope>NUCLEOTIDE SEQUENCE [LARGE SCALE GENOMIC DNA]</scope>
    <source>
        <strain evidence="3 5">DSM 21886</strain>
    </source>
</reference>
<dbReference type="EMBL" id="PJND01000008">
    <property type="protein sequence ID" value="PKW20753.1"/>
    <property type="molecule type" value="Genomic_DNA"/>
</dbReference>
<evidence type="ECO:0000313" key="2">
    <source>
        <dbReference type="EMBL" id="PKW20753.1"/>
    </source>
</evidence>
<keyword evidence="4" id="KW-1185">Reference proteome</keyword>
<dbReference type="AlphaFoldDB" id="A0A497UL51"/>
<sequence>MALGIKNILIIMRNFNDSLIKKMERLAEITISSLQLGKMARTKRCLALAEELLIKGNNEMKNAITNVYLFSVSHYMEINRLETSRLLPIALHKEYVKQINASGV</sequence>
<dbReference type="EMBL" id="RCCB01000011">
    <property type="protein sequence ID" value="RLJ30607.1"/>
    <property type="molecule type" value="Genomic_DNA"/>
</dbReference>